<evidence type="ECO:0000313" key="2">
    <source>
        <dbReference type="Proteomes" id="UP000184339"/>
    </source>
</evidence>
<proteinExistence type="predicted"/>
<sequence length="342" mass="38222">MCRLVEHHDHMKDHLLREFEKISAGLERVLANEAAEKFAKRSAPMVSAYDNTVICNDCNNVDSVAKGLIGAHPSFSFSPSEILAFVIASPNAEHSVNQEIAARIWNENRETFDLRMKIVSRIAHIAATNEHWYQSTPYQLHPDYIQDTARSIASSRGAGRALRALCGPPRTQAKKAPREWRAKGNNYRVRAPTAGQIEHVAKVTSYKRWQMVSDSWQCPSCNRSKEQIVRPTNQSTWALPITSKSYRDTSAKYGYSTLFVCDDCGSAAVNLVKEAEAIASTEVHAYSRQMGIEELAKVIIPRPHAAHRIDDREADVLVDVIATRLLSELGDSRSTVSFIEST</sequence>
<dbReference type="Proteomes" id="UP000184339">
    <property type="component" value="Unassembled WGS sequence"/>
</dbReference>
<reference evidence="2" key="1">
    <citation type="submission" date="2016-11" db="EMBL/GenBank/DDBJ databases">
        <authorList>
            <person name="Varghese N."/>
            <person name="Submissions S."/>
        </authorList>
    </citation>
    <scope>NUCLEOTIDE SEQUENCE [LARGE SCALE GENOMIC DNA]</scope>
    <source>
        <strain evidence="2">Sac-22</strain>
    </source>
</reference>
<dbReference type="EMBL" id="FRCX01000025">
    <property type="protein sequence ID" value="SHN44722.1"/>
    <property type="molecule type" value="Genomic_DNA"/>
</dbReference>
<keyword evidence="2" id="KW-1185">Reference proteome</keyword>
<name>A0A1M7REW8_9BURK</name>
<protein>
    <submittedName>
        <fullName evidence="1">Uncharacterized protein</fullName>
    </submittedName>
</protein>
<dbReference type="AlphaFoldDB" id="A0A1M7REW8"/>
<evidence type="ECO:0000313" key="1">
    <source>
        <dbReference type="EMBL" id="SHN44722.1"/>
    </source>
</evidence>
<accession>A0A1M7REW8</accession>
<organism evidence="1 2">
    <name type="scientific">Duganella sacchari</name>
    <dbReference type="NCBI Taxonomy" id="551987"/>
    <lineage>
        <taxon>Bacteria</taxon>
        <taxon>Pseudomonadati</taxon>
        <taxon>Pseudomonadota</taxon>
        <taxon>Betaproteobacteria</taxon>
        <taxon>Burkholderiales</taxon>
        <taxon>Oxalobacteraceae</taxon>
        <taxon>Telluria group</taxon>
        <taxon>Duganella</taxon>
    </lineage>
</organism>
<gene>
    <name evidence="1" type="ORF">SAMN05192549_12511</name>
</gene>